<dbReference type="AlphaFoldDB" id="A0A3M7QQK2"/>
<accession>A0A3M7QQK2</accession>
<keyword evidence="2" id="KW-1185">Reference proteome</keyword>
<comment type="caution">
    <text evidence="1">The sequence shown here is derived from an EMBL/GenBank/DDBJ whole genome shotgun (WGS) entry which is preliminary data.</text>
</comment>
<name>A0A3M7QQK2_BRAPC</name>
<gene>
    <name evidence="1" type="ORF">BpHYR1_045589</name>
</gene>
<reference evidence="1 2" key="1">
    <citation type="journal article" date="2018" name="Sci. Rep.">
        <title>Genomic signatures of local adaptation to the degree of environmental predictability in rotifers.</title>
        <authorList>
            <person name="Franch-Gras L."/>
            <person name="Hahn C."/>
            <person name="Garcia-Roger E.M."/>
            <person name="Carmona M.J."/>
            <person name="Serra M."/>
            <person name="Gomez A."/>
        </authorList>
    </citation>
    <scope>NUCLEOTIDE SEQUENCE [LARGE SCALE GENOMIC DNA]</scope>
    <source>
        <strain evidence="1">HYR1</strain>
    </source>
</reference>
<dbReference type="EMBL" id="REGN01005436">
    <property type="protein sequence ID" value="RNA13361.1"/>
    <property type="molecule type" value="Genomic_DNA"/>
</dbReference>
<organism evidence="1 2">
    <name type="scientific">Brachionus plicatilis</name>
    <name type="common">Marine rotifer</name>
    <name type="synonym">Brachionus muelleri</name>
    <dbReference type="NCBI Taxonomy" id="10195"/>
    <lineage>
        <taxon>Eukaryota</taxon>
        <taxon>Metazoa</taxon>
        <taxon>Spiralia</taxon>
        <taxon>Gnathifera</taxon>
        <taxon>Rotifera</taxon>
        <taxon>Eurotatoria</taxon>
        <taxon>Monogononta</taxon>
        <taxon>Pseudotrocha</taxon>
        <taxon>Ploima</taxon>
        <taxon>Brachionidae</taxon>
        <taxon>Brachionus</taxon>
    </lineage>
</organism>
<proteinExistence type="predicted"/>
<sequence>MIVLQTFYITSISSVQKKQINEFRASYGLKQAQRFSTLFVLDSEMAPTIINPLKVSYNDTNTKT</sequence>
<evidence type="ECO:0000313" key="1">
    <source>
        <dbReference type="EMBL" id="RNA13361.1"/>
    </source>
</evidence>
<dbReference type="Proteomes" id="UP000276133">
    <property type="component" value="Unassembled WGS sequence"/>
</dbReference>
<protein>
    <submittedName>
        <fullName evidence="1">Uncharacterized protein</fullName>
    </submittedName>
</protein>
<evidence type="ECO:0000313" key="2">
    <source>
        <dbReference type="Proteomes" id="UP000276133"/>
    </source>
</evidence>